<sequence length="147" mass="16024">MATMITARTIAPVLRAAADKMAGLAYARVVRTDVHHAILLSSPQYDVGQAALDTLTAYLVRRGRAEWLSRYSRPRGREEVVAELRAAAVAAEQGDMDEGLASADQSFDWTRQLDPQVRADLTTCLEVGPRAFGFVRPVPVQVRGGES</sequence>
<name>A0ABV3H4F0_9ACTN</name>
<evidence type="ECO:0000313" key="1">
    <source>
        <dbReference type="EMBL" id="MEV4287416.1"/>
    </source>
</evidence>
<organism evidence="1 2">
    <name type="scientific">Nonomuraea bangladeshensis</name>
    <dbReference type="NCBI Taxonomy" id="404385"/>
    <lineage>
        <taxon>Bacteria</taxon>
        <taxon>Bacillati</taxon>
        <taxon>Actinomycetota</taxon>
        <taxon>Actinomycetes</taxon>
        <taxon>Streptosporangiales</taxon>
        <taxon>Streptosporangiaceae</taxon>
        <taxon>Nonomuraea</taxon>
    </lineage>
</organism>
<dbReference type="EMBL" id="JBFARM010000005">
    <property type="protein sequence ID" value="MEV4287416.1"/>
    <property type="molecule type" value="Genomic_DNA"/>
</dbReference>
<comment type="caution">
    <text evidence="1">The sequence shown here is derived from an EMBL/GenBank/DDBJ whole genome shotgun (WGS) entry which is preliminary data.</text>
</comment>
<reference evidence="1 2" key="1">
    <citation type="submission" date="2024-06" db="EMBL/GenBank/DDBJ databases">
        <title>The Natural Products Discovery Center: Release of the First 8490 Sequenced Strains for Exploring Actinobacteria Biosynthetic Diversity.</title>
        <authorList>
            <person name="Kalkreuter E."/>
            <person name="Kautsar S.A."/>
            <person name="Yang D."/>
            <person name="Bader C.D."/>
            <person name="Teijaro C.N."/>
            <person name="Fluegel L."/>
            <person name="Davis C.M."/>
            <person name="Simpson J.R."/>
            <person name="Lauterbach L."/>
            <person name="Steele A.D."/>
            <person name="Gui C."/>
            <person name="Meng S."/>
            <person name="Li G."/>
            <person name="Viehrig K."/>
            <person name="Ye F."/>
            <person name="Su P."/>
            <person name="Kiefer A.F."/>
            <person name="Nichols A."/>
            <person name="Cepeda A.J."/>
            <person name="Yan W."/>
            <person name="Fan B."/>
            <person name="Jiang Y."/>
            <person name="Adhikari A."/>
            <person name="Zheng C.-J."/>
            <person name="Schuster L."/>
            <person name="Cowan T.M."/>
            <person name="Smanski M.J."/>
            <person name="Chevrette M.G."/>
            <person name="De Carvalho L.P.S."/>
            <person name="Shen B."/>
        </authorList>
    </citation>
    <scope>NUCLEOTIDE SEQUENCE [LARGE SCALE GENOMIC DNA]</scope>
    <source>
        <strain evidence="1 2">NPDC049574</strain>
    </source>
</reference>
<dbReference type="RefSeq" id="WP_364450871.1">
    <property type="nucleotide sequence ID" value="NZ_JBFARM010000005.1"/>
</dbReference>
<gene>
    <name evidence="1" type="ORF">AB0K40_18070</name>
</gene>
<dbReference type="Proteomes" id="UP001552427">
    <property type="component" value="Unassembled WGS sequence"/>
</dbReference>
<evidence type="ECO:0000313" key="2">
    <source>
        <dbReference type="Proteomes" id="UP001552427"/>
    </source>
</evidence>
<keyword evidence="2" id="KW-1185">Reference proteome</keyword>
<accession>A0ABV3H4F0</accession>
<protein>
    <submittedName>
        <fullName evidence="1">Uncharacterized protein</fullName>
    </submittedName>
</protein>
<proteinExistence type="predicted"/>